<proteinExistence type="inferred from homology"/>
<dbReference type="InterPro" id="IPR051164">
    <property type="entry name" value="NmrA-like_oxidored"/>
</dbReference>
<dbReference type="InterPro" id="IPR036291">
    <property type="entry name" value="NAD(P)-bd_dom_sf"/>
</dbReference>
<dbReference type="Proteomes" id="UP000663888">
    <property type="component" value="Unassembled WGS sequence"/>
</dbReference>
<organism evidence="4 5">
    <name type="scientific">Rhizoctonia solani</name>
    <dbReference type="NCBI Taxonomy" id="456999"/>
    <lineage>
        <taxon>Eukaryota</taxon>
        <taxon>Fungi</taxon>
        <taxon>Dikarya</taxon>
        <taxon>Basidiomycota</taxon>
        <taxon>Agaricomycotina</taxon>
        <taxon>Agaricomycetes</taxon>
        <taxon>Cantharellales</taxon>
        <taxon>Ceratobasidiaceae</taxon>
        <taxon>Rhizoctonia</taxon>
    </lineage>
</organism>
<evidence type="ECO:0000256" key="1">
    <source>
        <dbReference type="ARBA" id="ARBA00006328"/>
    </source>
</evidence>
<dbReference type="PANTHER" id="PTHR42748">
    <property type="entry name" value="NITROGEN METABOLITE REPRESSION PROTEIN NMRA FAMILY MEMBER"/>
    <property type="match status" value="1"/>
</dbReference>
<reference evidence="4" key="1">
    <citation type="submission" date="2021-01" db="EMBL/GenBank/DDBJ databases">
        <authorList>
            <person name="Kaushik A."/>
        </authorList>
    </citation>
    <scope>NUCLEOTIDE SEQUENCE</scope>
    <source>
        <strain evidence="4">AG4-R118</strain>
    </source>
</reference>
<gene>
    <name evidence="4" type="ORF">RDB_LOCUS114496</name>
</gene>
<dbReference type="Gene3D" id="3.40.50.720">
    <property type="entry name" value="NAD(P)-binding Rossmann-like Domain"/>
    <property type="match status" value="1"/>
</dbReference>
<sequence>MKVILVAGATGQQGGSVIRALSDSENYLCLALTRNPDSSKALKLKSFKNVELVAGDLNDIQQLRSIFENAKSSPTGAIWGVFVALEYPGLGGNAEGEERQGKNLATVAHEFQVQSYIYTSSCLLPFPDNKPPIPKTTRHSKLSIESHISSLDMPWTLWKTLADSAEPSLMQNPLKFNHKIIDVANAGLTQQDRNETFLKAAGYDIPSAPSFIITSIYWMNIHVQNMIGDFVQSDDLRKLDPRGYDANIQEGKSHMKLVSFEEWARRLNRNADGDINEHGVTLWGLLTRRT</sequence>
<comment type="similarity">
    <text evidence="1">Belongs to the NmrA-type oxidoreductase family.</text>
</comment>
<dbReference type="EMBL" id="CAJMWX010001212">
    <property type="protein sequence ID" value="CAE6474843.1"/>
    <property type="molecule type" value="Genomic_DNA"/>
</dbReference>
<evidence type="ECO:0000313" key="4">
    <source>
        <dbReference type="EMBL" id="CAE6474843.1"/>
    </source>
</evidence>
<keyword evidence="2" id="KW-0521">NADP</keyword>
<evidence type="ECO:0000259" key="3">
    <source>
        <dbReference type="Pfam" id="PF05368"/>
    </source>
</evidence>
<comment type="caution">
    <text evidence="4">The sequence shown here is derived from an EMBL/GenBank/DDBJ whole genome shotgun (WGS) entry which is preliminary data.</text>
</comment>
<dbReference type="InterPro" id="IPR008030">
    <property type="entry name" value="NmrA-like"/>
</dbReference>
<dbReference type="SUPFAM" id="SSF51735">
    <property type="entry name" value="NAD(P)-binding Rossmann-fold domains"/>
    <property type="match status" value="1"/>
</dbReference>
<feature type="domain" description="NmrA-like" evidence="3">
    <location>
        <begin position="2"/>
        <end position="159"/>
    </location>
</feature>
<dbReference type="AlphaFoldDB" id="A0A8H3GZZ7"/>
<name>A0A8H3GZZ7_9AGAM</name>
<evidence type="ECO:0000256" key="2">
    <source>
        <dbReference type="ARBA" id="ARBA00022857"/>
    </source>
</evidence>
<accession>A0A8H3GZZ7</accession>
<evidence type="ECO:0000313" key="5">
    <source>
        <dbReference type="Proteomes" id="UP000663888"/>
    </source>
</evidence>
<dbReference type="PANTHER" id="PTHR42748:SF7">
    <property type="entry name" value="NMRA LIKE REDOX SENSOR 1-RELATED"/>
    <property type="match status" value="1"/>
</dbReference>
<dbReference type="Pfam" id="PF05368">
    <property type="entry name" value="NmrA"/>
    <property type="match status" value="1"/>
</dbReference>
<protein>
    <recommendedName>
        <fullName evidence="3">NmrA-like domain-containing protein</fullName>
    </recommendedName>
</protein>